<organism evidence="2 3">
    <name type="scientific">Phaeodactylibacter xiamenensis</name>
    <dbReference type="NCBI Taxonomy" id="1524460"/>
    <lineage>
        <taxon>Bacteria</taxon>
        <taxon>Pseudomonadati</taxon>
        <taxon>Bacteroidota</taxon>
        <taxon>Saprospiria</taxon>
        <taxon>Saprospirales</taxon>
        <taxon>Haliscomenobacteraceae</taxon>
        <taxon>Phaeodactylibacter</taxon>
    </lineage>
</organism>
<dbReference type="Proteomes" id="UP000029736">
    <property type="component" value="Unassembled WGS sequence"/>
</dbReference>
<sequence length="295" mass="31249">MKYTITTVLFVTLLSALQAQIGIELDLEPGDCFCEGTPQQPFSVTAEGSAGPFTYEWSSPNGYSSTAKEPDDIVLAGEYTLEVYNAYACSFTYSVVLEACTGPTFQFDIDPPSDCGVDDGHINLTLTGGTAPFTYQWYVNGSPSVTSEDFEDAEEGQAYSVEVTDGNGCVHFAETPEVEQLPPLSLELSSVSGACPGLSNGAVEVVASGGAPPYQFQWSNGANTTVGELNGLLAGSYSVTVTDDDECNSTLSFVIEGASLPAISVLEQTPPLQKMVNSQSTQLHSAVFSNWSIRV</sequence>
<dbReference type="Pfam" id="PF13573">
    <property type="entry name" value="SprB"/>
    <property type="match status" value="2"/>
</dbReference>
<name>A0A098S540_9BACT</name>
<evidence type="ECO:0000313" key="2">
    <source>
        <dbReference type="EMBL" id="KGE87176.1"/>
    </source>
</evidence>
<evidence type="ECO:0008006" key="4">
    <source>
        <dbReference type="Google" id="ProtNLM"/>
    </source>
</evidence>
<gene>
    <name evidence="2" type="ORF">IX84_16105</name>
</gene>
<dbReference type="AlphaFoldDB" id="A0A098S540"/>
<dbReference type="InterPro" id="IPR013783">
    <property type="entry name" value="Ig-like_fold"/>
</dbReference>
<feature type="chain" id="PRO_5001939903" description="Ig-like domain-containing protein" evidence="1">
    <location>
        <begin position="22"/>
        <end position="295"/>
    </location>
</feature>
<dbReference type="Gene3D" id="2.60.40.10">
    <property type="entry name" value="Immunoglobulins"/>
    <property type="match status" value="1"/>
</dbReference>
<keyword evidence="3" id="KW-1185">Reference proteome</keyword>
<reference evidence="2 3" key="1">
    <citation type="journal article" date="2014" name="Int. J. Syst. Evol. Microbiol.">
        <title>Phaeodactylibacter xiamenensis gen. nov., sp. nov., a member of the family Saprospiraceae isolated from the marine alga Phaeodactylum tricornutum.</title>
        <authorList>
            <person name="Chen Z.Jr."/>
            <person name="Lei X."/>
            <person name="Lai Q."/>
            <person name="Li Y."/>
            <person name="Zhang B."/>
            <person name="Zhang J."/>
            <person name="Zhang H."/>
            <person name="Yang L."/>
            <person name="Zheng W."/>
            <person name="Tian Y."/>
            <person name="Yu Z."/>
            <person name="Xu H.Jr."/>
            <person name="Zheng T."/>
        </authorList>
    </citation>
    <scope>NUCLEOTIDE SEQUENCE [LARGE SCALE GENOMIC DNA]</scope>
    <source>
        <strain evidence="2 3">KD52</strain>
    </source>
</reference>
<proteinExistence type="predicted"/>
<accession>A0A098S540</accession>
<evidence type="ECO:0000256" key="1">
    <source>
        <dbReference type="SAM" id="SignalP"/>
    </source>
</evidence>
<dbReference type="InterPro" id="IPR025667">
    <property type="entry name" value="SprB_repeat"/>
</dbReference>
<evidence type="ECO:0000313" key="3">
    <source>
        <dbReference type="Proteomes" id="UP000029736"/>
    </source>
</evidence>
<dbReference type="EMBL" id="JPOS01000038">
    <property type="protein sequence ID" value="KGE87176.1"/>
    <property type="molecule type" value="Genomic_DNA"/>
</dbReference>
<feature type="signal peptide" evidence="1">
    <location>
        <begin position="1"/>
        <end position="21"/>
    </location>
</feature>
<dbReference type="STRING" id="1524460.IX84_16105"/>
<keyword evidence="1" id="KW-0732">Signal</keyword>
<protein>
    <recommendedName>
        <fullName evidence="4">Ig-like domain-containing protein</fullName>
    </recommendedName>
</protein>
<dbReference type="Gene3D" id="2.60.40.740">
    <property type="match status" value="1"/>
</dbReference>
<comment type="caution">
    <text evidence="2">The sequence shown here is derived from an EMBL/GenBank/DDBJ whole genome shotgun (WGS) entry which is preliminary data.</text>
</comment>